<comment type="caution">
    <text evidence="1">The sequence shown here is derived from an EMBL/GenBank/DDBJ whole genome shotgun (WGS) entry which is preliminary data.</text>
</comment>
<dbReference type="InterPro" id="IPR027417">
    <property type="entry name" value="P-loop_NTPase"/>
</dbReference>
<dbReference type="OrthoDB" id="5488366at2"/>
<proteinExistence type="predicted"/>
<dbReference type="EMBL" id="PVNL01000135">
    <property type="protein sequence ID" value="PRP96361.1"/>
    <property type="molecule type" value="Genomic_DNA"/>
</dbReference>
<dbReference type="AlphaFoldDB" id="A0A2S9XUG7"/>
<organism evidence="1 2">
    <name type="scientific">Enhygromyxa salina</name>
    <dbReference type="NCBI Taxonomy" id="215803"/>
    <lineage>
        <taxon>Bacteria</taxon>
        <taxon>Pseudomonadati</taxon>
        <taxon>Myxococcota</taxon>
        <taxon>Polyangia</taxon>
        <taxon>Nannocystales</taxon>
        <taxon>Nannocystaceae</taxon>
        <taxon>Enhygromyxa</taxon>
    </lineage>
</organism>
<gene>
    <name evidence="1" type="ORF">ENSA7_71760</name>
</gene>
<evidence type="ECO:0000313" key="1">
    <source>
        <dbReference type="EMBL" id="PRP96361.1"/>
    </source>
</evidence>
<sequence>MDRELKRSFIASCKPDEPVGPQDPRHYDFDTPTLRLRGEPWRERLSAVIDLAAEPTAQLVTGLRGSGKTTELRQLERDLTERGYRVVMADAGQWLSNERPLTTEDLMLALVLALFPDGRPEDVGGWVGEYATQAWNFLNSKVELQGGIAAVKASLTTDETLFQRVAKQLRDLDGLREDIHALLASAAEGSRTHGQELVIILDGAEKRATGDLDASARREEFHNHWFASFILQARDLKPPVHTIYTVPPFMVRRASELTANFGVELQFLPMVRLYERDGVLNLPGVEAMVEALHRRVAAKHFADPAIPRWLVSRCGGYFRDLLRFLTEMTYRVGEASCFTREHAELAVAQVRQNYLQALVLEDKQLLRQLHPSKEFPDDEASQVRMDSLLQGFKMFRYHNGGPWYDAHPLSWAELGFAADLPDWTRLEGAG</sequence>
<evidence type="ECO:0000313" key="2">
    <source>
        <dbReference type="Proteomes" id="UP000238823"/>
    </source>
</evidence>
<protein>
    <submittedName>
        <fullName evidence="1">Uncharacterized protein</fullName>
    </submittedName>
</protein>
<reference evidence="1 2" key="1">
    <citation type="submission" date="2018-03" db="EMBL/GenBank/DDBJ databases">
        <title>Draft Genome Sequences of the Obligatory Marine Myxobacteria Enhygromyxa salina SWB007.</title>
        <authorList>
            <person name="Poehlein A."/>
            <person name="Moghaddam J.A."/>
            <person name="Harms H."/>
            <person name="Alanjari M."/>
            <person name="Koenig G.M."/>
            <person name="Daniel R."/>
            <person name="Schaeberle T.F."/>
        </authorList>
    </citation>
    <scope>NUCLEOTIDE SEQUENCE [LARGE SCALE GENOMIC DNA]</scope>
    <source>
        <strain evidence="1 2">SWB007</strain>
    </source>
</reference>
<dbReference type="RefSeq" id="WP_106093958.1">
    <property type="nucleotide sequence ID" value="NZ_PVNL01000135.1"/>
</dbReference>
<name>A0A2S9XUG7_9BACT</name>
<dbReference type="SUPFAM" id="SSF52540">
    <property type="entry name" value="P-loop containing nucleoside triphosphate hydrolases"/>
    <property type="match status" value="1"/>
</dbReference>
<accession>A0A2S9XUG7</accession>
<dbReference type="Proteomes" id="UP000238823">
    <property type="component" value="Unassembled WGS sequence"/>
</dbReference>